<keyword evidence="2" id="KW-1185">Reference proteome</keyword>
<dbReference type="AlphaFoldDB" id="A0A6A6HVW6"/>
<dbReference type="EMBL" id="ML987208">
    <property type="protein sequence ID" value="KAF2242334.1"/>
    <property type="molecule type" value="Genomic_DNA"/>
</dbReference>
<dbReference type="RefSeq" id="XP_033677338.1">
    <property type="nucleotide sequence ID" value="XM_033820102.1"/>
</dbReference>
<protein>
    <submittedName>
        <fullName evidence="1">Uncharacterized protein</fullName>
    </submittedName>
</protein>
<accession>A0A6A6HVW6</accession>
<evidence type="ECO:0000313" key="2">
    <source>
        <dbReference type="Proteomes" id="UP000800094"/>
    </source>
</evidence>
<reference evidence="1" key="1">
    <citation type="journal article" date="2020" name="Stud. Mycol.">
        <title>101 Dothideomycetes genomes: a test case for predicting lifestyles and emergence of pathogens.</title>
        <authorList>
            <person name="Haridas S."/>
            <person name="Albert R."/>
            <person name="Binder M."/>
            <person name="Bloem J."/>
            <person name="Labutti K."/>
            <person name="Salamov A."/>
            <person name="Andreopoulos B."/>
            <person name="Baker S."/>
            <person name="Barry K."/>
            <person name="Bills G."/>
            <person name="Bluhm B."/>
            <person name="Cannon C."/>
            <person name="Castanera R."/>
            <person name="Culley D."/>
            <person name="Daum C."/>
            <person name="Ezra D."/>
            <person name="Gonzalez J."/>
            <person name="Henrissat B."/>
            <person name="Kuo A."/>
            <person name="Liang C."/>
            <person name="Lipzen A."/>
            <person name="Lutzoni F."/>
            <person name="Magnuson J."/>
            <person name="Mondo S."/>
            <person name="Nolan M."/>
            <person name="Ohm R."/>
            <person name="Pangilinan J."/>
            <person name="Park H.-J."/>
            <person name="Ramirez L."/>
            <person name="Alfaro M."/>
            <person name="Sun H."/>
            <person name="Tritt A."/>
            <person name="Yoshinaga Y."/>
            <person name="Zwiers L.-H."/>
            <person name="Turgeon B."/>
            <person name="Goodwin S."/>
            <person name="Spatafora J."/>
            <person name="Crous P."/>
            <person name="Grigoriev I."/>
        </authorList>
    </citation>
    <scope>NUCLEOTIDE SEQUENCE</scope>
    <source>
        <strain evidence="1">CBS 122368</strain>
    </source>
</reference>
<gene>
    <name evidence="1" type="ORF">BU26DRAFT_158873</name>
</gene>
<organism evidence="1 2">
    <name type="scientific">Trematosphaeria pertusa</name>
    <dbReference type="NCBI Taxonomy" id="390896"/>
    <lineage>
        <taxon>Eukaryota</taxon>
        <taxon>Fungi</taxon>
        <taxon>Dikarya</taxon>
        <taxon>Ascomycota</taxon>
        <taxon>Pezizomycotina</taxon>
        <taxon>Dothideomycetes</taxon>
        <taxon>Pleosporomycetidae</taxon>
        <taxon>Pleosporales</taxon>
        <taxon>Massarineae</taxon>
        <taxon>Trematosphaeriaceae</taxon>
        <taxon>Trematosphaeria</taxon>
    </lineage>
</organism>
<sequence length="150" mass="17384">MEGRLDRPIMVMLWSICGDEENAFHYPGLINPTGLPSLTRRNRRLATRAVALIGDWRPETLLGFGMWGRLFIIYRDFLLRHEAGRRAPTKFSLRLLKTKTITIQTTQDSQRPAIKTRIHCSRTYVDRSFLREMREATTGTTRLLNVNGTH</sequence>
<dbReference type="GeneID" id="54573432"/>
<evidence type="ECO:0000313" key="1">
    <source>
        <dbReference type="EMBL" id="KAF2242334.1"/>
    </source>
</evidence>
<dbReference type="Proteomes" id="UP000800094">
    <property type="component" value="Unassembled WGS sequence"/>
</dbReference>
<name>A0A6A6HVW6_9PLEO</name>
<proteinExistence type="predicted"/>